<feature type="region of interest" description="Disordered" evidence="1">
    <location>
        <begin position="155"/>
        <end position="347"/>
    </location>
</feature>
<evidence type="ECO:0000313" key="3">
    <source>
        <dbReference type="Proteomes" id="UP000266841"/>
    </source>
</evidence>
<sequence>MGLGGLTRDSIVGLNNLVNNDDDENHLPQRRPPSSHDSGLPSSVPTSVSLNDEHKNAEFEAASASLSPRSSAAVAAATSYNKVSATNSRSLDSYNTSPQASTYHGFQYEGYTDYYTEDYGSYMHNDFATGNATGEDGHIFCCLFAPWIKQSKAQLEDDEEVSSGHLSPDGSASWKSGEERECDADKSDLKPPKTTQQDASSDLDEISTPPAPALKNKNGEGESSEQKAVVFSMSDGLGPEKELSPHMMSSRRSDADDMTASSTASSTSCSDDQKFAAKEEAAGPEVTKPDTLKGILKVRCRPAQSSKNQKSSGKSSKASTPESPMKRHLFPSYNPRHTQFENSDSKKDLTFNPMARVLTIPSRIDIPYAQKTQVWWQRCDYDEFKKTGRIISKAMECGGSDIWLASSNAWGMKQANQRKAPRRMSSETEYDKALSQYVGEHESDSDDDGRLDYGNKWWCKFGHSRRGLEHVVSPSEGKARQKSVQLALQKVVDEQRRQRAARTKDPNKLRNVSMQYTSWARDLAHAAGIADAEAVSSHFDQSAKTRAHYYAKKMNISQGSSIDQNGVGSGVVRAVTSSILDANTHSKKKAESTSTPVPVRRSEISLGKRAKGFMPG</sequence>
<feature type="region of interest" description="Disordered" evidence="1">
    <location>
        <begin position="583"/>
        <end position="616"/>
    </location>
</feature>
<dbReference type="eggNOG" id="ENOG502SNWC">
    <property type="taxonomic scope" value="Eukaryota"/>
</dbReference>
<evidence type="ECO:0000313" key="2">
    <source>
        <dbReference type="EMBL" id="EJK64513.1"/>
    </source>
</evidence>
<dbReference type="OrthoDB" id="46597at2759"/>
<proteinExistence type="predicted"/>
<feature type="compositionally biased region" description="Low complexity" evidence="1">
    <location>
        <begin position="305"/>
        <end position="323"/>
    </location>
</feature>
<organism evidence="2 3">
    <name type="scientific">Thalassiosira oceanica</name>
    <name type="common">Marine diatom</name>
    <dbReference type="NCBI Taxonomy" id="159749"/>
    <lineage>
        <taxon>Eukaryota</taxon>
        <taxon>Sar</taxon>
        <taxon>Stramenopiles</taxon>
        <taxon>Ochrophyta</taxon>
        <taxon>Bacillariophyta</taxon>
        <taxon>Coscinodiscophyceae</taxon>
        <taxon>Thalassiosirophycidae</taxon>
        <taxon>Thalassiosirales</taxon>
        <taxon>Thalassiosiraceae</taxon>
        <taxon>Thalassiosira</taxon>
    </lineage>
</organism>
<evidence type="ECO:0000256" key="1">
    <source>
        <dbReference type="SAM" id="MobiDB-lite"/>
    </source>
</evidence>
<dbReference type="AlphaFoldDB" id="K0SEF2"/>
<accession>K0SEF2</accession>
<gene>
    <name evidence="2" type="ORF">THAOC_14746</name>
</gene>
<reference evidence="2 3" key="1">
    <citation type="journal article" date="2012" name="Genome Biol.">
        <title>Genome and low-iron response of an oceanic diatom adapted to chronic iron limitation.</title>
        <authorList>
            <person name="Lommer M."/>
            <person name="Specht M."/>
            <person name="Roy A.S."/>
            <person name="Kraemer L."/>
            <person name="Andreson R."/>
            <person name="Gutowska M.A."/>
            <person name="Wolf J."/>
            <person name="Bergner S.V."/>
            <person name="Schilhabel M.B."/>
            <person name="Klostermeier U.C."/>
            <person name="Beiko R.G."/>
            <person name="Rosenstiel P."/>
            <person name="Hippler M."/>
            <person name="Laroche J."/>
        </authorList>
    </citation>
    <scope>NUCLEOTIDE SEQUENCE [LARGE SCALE GENOMIC DNA]</scope>
    <source>
        <strain evidence="2 3">CCMP1005</strain>
    </source>
</reference>
<feature type="region of interest" description="Disordered" evidence="1">
    <location>
        <begin position="15"/>
        <end position="54"/>
    </location>
</feature>
<comment type="caution">
    <text evidence="2">The sequence shown here is derived from an EMBL/GenBank/DDBJ whole genome shotgun (WGS) entry which is preliminary data.</text>
</comment>
<dbReference type="Proteomes" id="UP000266841">
    <property type="component" value="Unassembled WGS sequence"/>
</dbReference>
<feature type="compositionally biased region" description="Basic and acidic residues" evidence="1">
    <location>
        <begin position="176"/>
        <end position="191"/>
    </location>
</feature>
<keyword evidence="3" id="KW-1185">Reference proteome</keyword>
<protein>
    <submittedName>
        <fullName evidence="2">Uncharacterized protein</fullName>
    </submittedName>
</protein>
<feature type="compositionally biased region" description="Polar residues" evidence="1">
    <location>
        <begin position="35"/>
        <end position="50"/>
    </location>
</feature>
<name>K0SEF2_THAOC</name>
<feature type="compositionally biased region" description="Basic and acidic residues" evidence="1">
    <location>
        <begin position="271"/>
        <end position="291"/>
    </location>
</feature>
<dbReference type="OMA" id="FNPMARV"/>
<feature type="compositionally biased region" description="Low complexity" evidence="1">
    <location>
        <begin position="258"/>
        <end position="270"/>
    </location>
</feature>
<dbReference type="EMBL" id="AGNL01017176">
    <property type="protein sequence ID" value="EJK64513.1"/>
    <property type="molecule type" value="Genomic_DNA"/>
</dbReference>